<dbReference type="InterPro" id="IPR050553">
    <property type="entry name" value="Thioredoxin_ResA/DsbE_sf"/>
</dbReference>
<dbReference type="GO" id="GO:0016209">
    <property type="term" value="F:antioxidant activity"/>
    <property type="evidence" value="ECO:0007669"/>
    <property type="project" value="InterPro"/>
</dbReference>
<evidence type="ECO:0000313" key="2">
    <source>
        <dbReference type="EMBL" id="AKU06705.1"/>
    </source>
</evidence>
<dbReference type="Pfam" id="PF00578">
    <property type="entry name" value="AhpC-TSA"/>
    <property type="match status" value="1"/>
</dbReference>
<dbReference type="InterPro" id="IPR013766">
    <property type="entry name" value="Thioredoxin_domain"/>
</dbReference>
<dbReference type="GO" id="GO:0016491">
    <property type="term" value="F:oxidoreductase activity"/>
    <property type="evidence" value="ECO:0007669"/>
    <property type="project" value="InterPro"/>
</dbReference>
<dbReference type="RefSeq" id="WP_050458659.1">
    <property type="nucleotide sequence ID" value="NZ_CP011947.1"/>
</dbReference>
<evidence type="ECO:0000313" key="3">
    <source>
        <dbReference type="Proteomes" id="UP000066124"/>
    </source>
</evidence>
<dbReference type="Gene3D" id="3.40.30.10">
    <property type="entry name" value="Glutaredoxin"/>
    <property type="match status" value="1"/>
</dbReference>
<dbReference type="EMBL" id="CP011947">
    <property type="protein sequence ID" value="AKU06705.1"/>
    <property type="molecule type" value="Genomic_DNA"/>
</dbReference>
<dbReference type="InterPro" id="IPR000866">
    <property type="entry name" value="AhpC/TSA"/>
</dbReference>
<reference evidence="3" key="1">
    <citation type="journal article" date="2015" name="J. Biotechnol.">
        <title>Complete genome sequence of Haloferax gibbonsii strain ARA6, a potential producer of polyhydroxyalkanoates and halocins isolated from Araruama, Rio de Janeiro, Brasil.</title>
        <authorList>
            <person name="Pinto L.H."/>
            <person name="D'Alincourt Carvalho-Assef A.P."/>
            <person name="Vieira R.P."/>
            <person name="Clementino M.M."/>
            <person name="Albano R.M."/>
        </authorList>
    </citation>
    <scope>NUCLEOTIDE SEQUENCE [LARGE SCALE GENOMIC DNA]</scope>
    <source>
        <strain evidence="3">ARA6</strain>
    </source>
</reference>
<sequence length="160" mass="17787">MSLQGTEAPDFTLERTAGDDVTLSETLETGPTVVLINRGTWCSFCAEQLQTFDQVAYDLWFNDGVDVVPVVTSDLGDAVEMRDRFDFDFQLAADPEGEVAARYSGTEETSHGVTGIAGTYVVDEGGVVQYEQVADHPADRTYGNWVRYFIRNEYEDVFES</sequence>
<dbReference type="SUPFAM" id="SSF52833">
    <property type="entry name" value="Thioredoxin-like"/>
    <property type="match status" value="1"/>
</dbReference>
<dbReference type="InterPro" id="IPR036249">
    <property type="entry name" value="Thioredoxin-like_sf"/>
</dbReference>
<dbReference type="GeneID" id="25244841"/>
<evidence type="ECO:0000259" key="1">
    <source>
        <dbReference type="PROSITE" id="PS51352"/>
    </source>
</evidence>
<feature type="domain" description="Thioredoxin" evidence="1">
    <location>
        <begin position="2"/>
        <end position="155"/>
    </location>
</feature>
<dbReference type="AlphaFoldDB" id="A0A0K1IQX2"/>
<dbReference type="PROSITE" id="PS51352">
    <property type="entry name" value="THIOREDOXIN_2"/>
    <property type="match status" value="1"/>
</dbReference>
<name>A0A0K1IQX2_HALGI</name>
<accession>A0A0K1IQX2</accession>
<organism evidence="2 3">
    <name type="scientific">Haloferax gibbonsii</name>
    <dbReference type="NCBI Taxonomy" id="35746"/>
    <lineage>
        <taxon>Archaea</taxon>
        <taxon>Methanobacteriati</taxon>
        <taxon>Methanobacteriota</taxon>
        <taxon>Stenosarchaea group</taxon>
        <taxon>Halobacteria</taxon>
        <taxon>Halobacteriales</taxon>
        <taxon>Haloferacaceae</taxon>
        <taxon>Haloferax</taxon>
    </lineage>
</organism>
<dbReference type="PATRIC" id="fig|35746.4.peg.575"/>
<dbReference type="Proteomes" id="UP000066124">
    <property type="component" value="Chromosome"/>
</dbReference>
<gene>
    <name evidence="2" type="ORF">ABY42_02730</name>
</gene>
<dbReference type="KEGG" id="hgi:ABY42_02730"/>
<protein>
    <submittedName>
        <fullName evidence="2">Peroxiredoxin</fullName>
    </submittedName>
</protein>
<proteinExistence type="predicted"/>
<dbReference type="PANTHER" id="PTHR42852">
    <property type="entry name" value="THIOL:DISULFIDE INTERCHANGE PROTEIN DSBE"/>
    <property type="match status" value="1"/>
</dbReference>